<proteinExistence type="predicted"/>
<evidence type="ECO:0000313" key="1">
    <source>
        <dbReference type="EMBL" id="KAF2903073.1"/>
    </source>
</evidence>
<dbReference type="Proteomes" id="UP000801492">
    <property type="component" value="Unassembled WGS sequence"/>
</dbReference>
<sequence length="207" mass="24833">MKQENELLKNTVKNQGGQIEFLQREIRRKNLIAKGIRDDENEKSQKTREKNGTVLQNIEAHTDTARNVDEIRRIGKCNNTRTRPIIVKLTTDQKKQEIMERAKKLKGTNIWMEEDYMPRTIKKRKKLVSFLKNTRQRGERTILKYDKIILWEQLYGAHELEIWRPHREIIEQRNTQTPKRTLDMRSPMGESLQDQLRKITRTTRKKN</sequence>
<name>A0A8K0GMH9_IGNLU</name>
<dbReference type="AlphaFoldDB" id="A0A8K0GMH9"/>
<dbReference type="Gene3D" id="3.30.70.1820">
    <property type="entry name" value="L1 transposable element, RRM domain"/>
    <property type="match status" value="1"/>
</dbReference>
<comment type="caution">
    <text evidence="1">The sequence shown here is derived from an EMBL/GenBank/DDBJ whole genome shotgun (WGS) entry which is preliminary data.</text>
</comment>
<keyword evidence="2" id="KW-1185">Reference proteome</keyword>
<dbReference type="EMBL" id="VTPC01001115">
    <property type="protein sequence ID" value="KAF2903073.1"/>
    <property type="molecule type" value="Genomic_DNA"/>
</dbReference>
<accession>A0A8K0GMH9</accession>
<evidence type="ECO:0000313" key="2">
    <source>
        <dbReference type="Proteomes" id="UP000801492"/>
    </source>
</evidence>
<organism evidence="1 2">
    <name type="scientific">Ignelater luminosus</name>
    <name type="common">Cucubano</name>
    <name type="synonym">Pyrophorus luminosus</name>
    <dbReference type="NCBI Taxonomy" id="2038154"/>
    <lineage>
        <taxon>Eukaryota</taxon>
        <taxon>Metazoa</taxon>
        <taxon>Ecdysozoa</taxon>
        <taxon>Arthropoda</taxon>
        <taxon>Hexapoda</taxon>
        <taxon>Insecta</taxon>
        <taxon>Pterygota</taxon>
        <taxon>Neoptera</taxon>
        <taxon>Endopterygota</taxon>
        <taxon>Coleoptera</taxon>
        <taxon>Polyphaga</taxon>
        <taxon>Elateriformia</taxon>
        <taxon>Elateroidea</taxon>
        <taxon>Elateridae</taxon>
        <taxon>Agrypninae</taxon>
        <taxon>Pyrophorini</taxon>
        <taxon>Ignelater</taxon>
    </lineage>
</organism>
<protein>
    <submittedName>
        <fullName evidence="1">Uncharacterized protein</fullName>
    </submittedName>
</protein>
<dbReference type="OrthoDB" id="6381026at2759"/>
<reference evidence="1" key="1">
    <citation type="submission" date="2019-08" db="EMBL/GenBank/DDBJ databases">
        <title>The genome of the North American firefly Photinus pyralis.</title>
        <authorList>
            <consortium name="Photinus pyralis genome working group"/>
            <person name="Fallon T.R."/>
            <person name="Sander Lower S.E."/>
            <person name="Weng J.-K."/>
        </authorList>
    </citation>
    <scope>NUCLEOTIDE SEQUENCE</scope>
    <source>
        <strain evidence="1">TRF0915ILg1</strain>
        <tissue evidence="1">Whole body</tissue>
    </source>
</reference>
<gene>
    <name evidence="1" type="ORF">ILUMI_03107</name>
</gene>